<feature type="compositionally biased region" description="Basic and acidic residues" evidence="7">
    <location>
        <begin position="833"/>
        <end position="844"/>
    </location>
</feature>
<keyword evidence="11" id="KW-1185">Reference proteome</keyword>
<evidence type="ECO:0000256" key="2">
    <source>
        <dbReference type="ARBA" id="ARBA00022448"/>
    </source>
</evidence>
<evidence type="ECO:0000256" key="7">
    <source>
        <dbReference type="SAM" id="MobiDB-lite"/>
    </source>
</evidence>
<accession>A0A9W8A0S2</accession>
<evidence type="ECO:0000256" key="1">
    <source>
        <dbReference type="ARBA" id="ARBA00004141"/>
    </source>
</evidence>
<keyword evidence="6 8" id="KW-0472">Membrane</keyword>
<feature type="compositionally biased region" description="Polar residues" evidence="7">
    <location>
        <begin position="1002"/>
        <end position="1015"/>
    </location>
</feature>
<feature type="transmembrane region" description="Helical" evidence="8">
    <location>
        <begin position="153"/>
        <end position="174"/>
    </location>
</feature>
<evidence type="ECO:0000313" key="11">
    <source>
        <dbReference type="Proteomes" id="UP001150538"/>
    </source>
</evidence>
<feature type="region of interest" description="Disordered" evidence="7">
    <location>
        <begin position="1124"/>
        <end position="1165"/>
    </location>
</feature>
<dbReference type="InterPro" id="IPR006153">
    <property type="entry name" value="Cation/H_exchanger_TM"/>
</dbReference>
<feature type="transmembrane region" description="Helical" evidence="8">
    <location>
        <begin position="402"/>
        <end position="422"/>
    </location>
</feature>
<feature type="transmembrane region" description="Helical" evidence="8">
    <location>
        <begin position="260"/>
        <end position="293"/>
    </location>
</feature>
<comment type="subcellular location">
    <subcellularLocation>
        <location evidence="1">Membrane</location>
        <topology evidence="1">Multi-pass membrane protein</topology>
    </subcellularLocation>
</comment>
<comment type="caution">
    <text evidence="10">The sequence shown here is derived from an EMBL/GenBank/DDBJ whole genome shotgun (WGS) entry which is preliminary data.</text>
</comment>
<gene>
    <name evidence="10" type="ORF">H4219_002628</name>
</gene>
<dbReference type="Gene3D" id="1.20.1530.20">
    <property type="match status" value="1"/>
</dbReference>
<dbReference type="Pfam" id="PF00999">
    <property type="entry name" value="Na_H_Exchanger"/>
    <property type="match status" value="1"/>
</dbReference>
<dbReference type="GO" id="GO:0016020">
    <property type="term" value="C:membrane"/>
    <property type="evidence" value="ECO:0007669"/>
    <property type="project" value="UniProtKB-SubCell"/>
</dbReference>
<evidence type="ECO:0000256" key="6">
    <source>
        <dbReference type="ARBA" id="ARBA00023136"/>
    </source>
</evidence>
<sequence>MAGTGSSSVITGLNPMKYNPANPIPLFLVQILIIICLCRLLHVFLYRLMQPRVIAEIIAGILLGPTVLGRWKAFKDNVFPTESLTVLNLVSNFGLILFLFMVGLELDPKMLKKNMHKSLLISIAGMILPFALGIATSYALFKLIEKEGSFVNFLLFCGVAMAITAFPVLARILTELRLLKTTVGSISISAAAVDDVVSWCLLALVVALTNNSSGLSALWVFLAGLGWTLFVIFAIRPIYIWFLRRQGCLDGRDPPQRVIFLTFTMVFISAFFTDVIGIHAIFGGFIIGIIVPHDGGFAIKITEKIEDLVVIFFLPIYFALSGLKTNLSDLNDGVTWGLLILIIFVAFFGKIVGCAAAAKFNKFTWRESLVIGFLMNCKGLVELIVLNIGLEAGVINTRIFTMMVVKALVTTFATTPVVAWLYPPKYQQKLDDDEDAFDESKSVFTRHHGPEAGLPMNTLLVLNRIRHVPAMVTLINLLHHQPDMHSTRKLRITSSHMQSMRAGNHMYRPLKVFALRLFELTGRDSSVMRHAESEILARTDPILSMFRAFARVAHLLLKSSLVVAEPDQFAESIISSGQSVKAHLTILQAYGKGPVAANGKSVATAPTTPWYEAMIGRYNPGEEDDHQQHYTTAEQTVLVTTVFEKARGVVAVFVDRGLGDENNELEYSTNHGKDVEYHEVAKDTDSKVLDTGKDEITPMQKVPTNWSADTREFADEKNNLAIVPTNQISSFHSEHNEEFYQDRRRVPQIVLPFFGGPDDRKALELVTDLCTHSGVSVTVIRYVKVSEPTRRDVVLSESDFPEKPVIPPTPAAAPGHTKSKGEVNPWDNINIRPELRKLKADPEGYRTPAPEPVTTRDGVDPEDVSKNEDEETLFSLLDPRSFDQSAITEPLPSVIESPATGLASIDEKDEEPGHANVPKIQLNDEISTTTPGSNGAQEKPGVIGGGGGSSPSGSGKNATTTATHDNSLLPNPTAPDTNTKSPRLVVSKVIKNIRHRAKSTTRHLTGNKNNGSDSDLQTGVDSISLTEDGKYATKYPNLTLEIVVTSTPLQSFLSKSRTLNHTDLVICGRNRNTRLPYFDHSKEIEENDVVRYTHVQSNRRKGLGDLGDRVIGIGSSASIMVIQDNNKEDTESGSNSDAGDSSDARSLRSIEDGIQQFGSNEKKQS</sequence>
<evidence type="ECO:0000256" key="5">
    <source>
        <dbReference type="ARBA" id="ARBA00023065"/>
    </source>
</evidence>
<evidence type="ECO:0000313" key="10">
    <source>
        <dbReference type="EMBL" id="KAJ1918402.1"/>
    </source>
</evidence>
<dbReference type="PANTHER" id="PTHR32468">
    <property type="entry name" value="CATION/H + ANTIPORTER"/>
    <property type="match status" value="1"/>
</dbReference>
<keyword evidence="5" id="KW-0406">Ion transport</keyword>
<keyword evidence="4 8" id="KW-1133">Transmembrane helix</keyword>
<feature type="domain" description="Cation/H+ exchanger transmembrane" evidence="9">
    <location>
        <begin position="33"/>
        <end position="419"/>
    </location>
</feature>
<feature type="transmembrane region" description="Helical" evidence="8">
    <location>
        <begin position="335"/>
        <end position="358"/>
    </location>
</feature>
<feature type="compositionally biased region" description="Polar residues" evidence="7">
    <location>
        <begin position="956"/>
        <end position="981"/>
    </location>
</feature>
<evidence type="ECO:0000256" key="8">
    <source>
        <dbReference type="SAM" id="Phobius"/>
    </source>
</evidence>
<dbReference type="PANTHER" id="PTHR32468:SF0">
    <property type="entry name" value="K(+)_H(+) ANTIPORTER 1"/>
    <property type="match status" value="1"/>
</dbReference>
<organism evidence="10 11">
    <name type="scientific">Mycoemilia scoparia</name>
    <dbReference type="NCBI Taxonomy" id="417184"/>
    <lineage>
        <taxon>Eukaryota</taxon>
        <taxon>Fungi</taxon>
        <taxon>Fungi incertae sedis</taxon>
        <taxon>Zoopagomycota</taxon>
        <taxon>Kickxellomycotina</taxon>
        <taxon>Kickxellomycetes</taxon>
        <taxon>Kickxellales</taxon>
        <taxon>Kickxellaceae</taxon>
        <taxon>Mycoemilia</taxon>
    </lineage>
</organism>
<keyword evidence="2" id="KW-0813">Transport</keyword>
<feature type="compositionally biased region" description="Low complexity" evidence="7">
    <location>
        <begin position="1132"/>
        <end position="1141"/>
    </location>
</feature>
<feature type="transmembrane region" description="Helical" evidence="8">
    <location>
        <begin position="24"/>
        <end position="46"/>
    </location>
</feature>
<dbReference type="GO" id="GO:0015297">
    <property type="term" value="F:antiporter activity"/>
    <property type="evidence" value="ECO:0007669"/>
    <property type="project" value="InterPro"/>
</dbReference>
<feature type="region of interest" description="Disordered" evidence="7">
    <location>
        <begin position="800"/>
        <end position="983"/>
    </location>
</feature>
<dbReference type="InterPro" id="IPR050794">
    <property type="entry name" value="CPA2_transporter"/>
</dbReference>
<feature type="transmembrane region" description="Helical" evidence="8">
    <location>
        <begin position="53"/>
        <end position="71"/>
    </location>
</feature>
<feature type="transmembrane region" description="Helical" evidence="8">
    <location>
        <begin position="370"/>
        <end position="390"/>
    </location>
</feature>
<protein>
    <recommendedName>
        <fullName evidence="9">Cation/H+ exchanger transmembrane domain-containing protein</fullName>
    </recommendedName>
</protein>
<dbReference type="GO" id="GO:1902600">
    <property type="term" value="P:proton transmembrane transport"/>
    <property type="evidence" value="ECO:0007669"/>
    <property type="project" value="InterPro"/>
</dbReference>
<dbReference type="EMBL" id="JANBPU010000046">
    <property type="protein sequence ID" value="KAJ1918402.1"/>
    <property type="molecule type" value="Genomic_DNA"/>
</dbReference>
<keyword evidence="3 8" id="KW-0812">Transmembrane</keyword>
<feature type="compositionally biased region" description="Basic and acidic residues" evidence="7">
    <location>
        <begin position="1142"/>
        <end position="1151"/>
    </location>
</feature>
<evidence type="ECO:0000256" key="3">
    <source>
        <dbReference type="ARBA" id="ARBA00022692"/>
    </source>
</evidence>
<feature type="transmembrane region" description="Helical" evidence="8">
    <location>
        <begin position="118"/>
        <end position="141"/>
    </location>
</feature>
<feature type="compositionally biased region" description="Basic and acidic residues" evidence="7">
    <location>
        <begin position="857"/>
        <end position="867"/>
    </location>
</feature>
<feature type="transmembrane region" description="Helical" evidence="8">
    <location>
        <begin position="215"/>
        <end position="239"/>
    </location>
</feature>
<evidence type="ECO:0000256" key="4">
    <source>
        <dbReference type="ARBA" id="ARBA00022989"/>
    </source>
</evidence>
<feature type="transmembrane region" description="Helical" evidence="8">
    <location>
        <begin position="305"/>
        <end position="323"/>
    </location>
</feature>
<dbReference type="Proteomes" id="UP001150538">
    <property type="component" value="Unassembled WGS sequence"/>
</dbReference>
<proteinExistence type="predicted"/>
<feature type="compositionally biased region" description="Polar residues" evidence="7">
    <location>
        <begin position="924"/>
        <end position="936"/>
    </location>
</feature>
<feature type="transmembrane region" description="Helical" evidence="8">
    <location>
        <begin position="83"/>
        <end position="106"/>
    </location>
</feature>
<dbReference type="InterPro" id="IPR038770">
    <property type="entry name" value="Na+/solute_symporter_sf"/>
</dbReference>
<name>A0A9W8A0S2_9FUNG</name>
<feature type="transmembrane region" description="Helical" evidence="8">
    <location>
        <begin position="186"/>
        <end position="209"/>
    </location>
</feature>
<dbReference type="OrthoDB" id="2687058at2759"/>
<feature type="region of interest" description="Disordered" evidence="7">
    <location>
        <begin position="996"/>
        <end position="1015"/>
    </location>
</feature>
<evidence type="ECO:0000259" key="9">
    <source>
        <dbReference type="Pfam" id="PF00999"/>
    </source>
</evidence>
<reference evidence="10" key="1">
    <citation type="submission" date="2022-07" db="EMBL/GenBank/DDBJ databases">
        <title>Phylogenomic reconstructions and comparative analyses of Kickxellomycotina fungi.</title>
        <authorList>
            <person name="Reynolds N.K."/>
            <person name="Stajich J.E."/>
            <person name="Barry K."/>
            <person name="Grigoriev I.V."/>
            <person name="Crous P."/>
            <person name="Smith M.E."/>
        </authorList>
    </citation>
    <scope>NUCLEOTIDE SEQUENCE</scope>
    <source>
        <strain evidence="10">NBRC 100468</strain>
    </source>
</reference>
<dbReference type="AlphaFoldDB" id="A0A9W8A0S2"/>